<organism evidence="2 3">
    <name type="scientific">Sesamum alatum</name>
    <dbReference type="NCBI Taxonomy" id="300844"/>
    <lineage>
        <taxon>Eukaryota</taxon>
        <taxon>Viridiplantae</taxon>
        <taxon>Streptophyta</taxon>
        <taxon>Embryophyta</taxon>
        <taxon>Tracheophyta</taxon>
        <taxon>Spermatophyta</taxon>
        <taxon>Magnoliopsida</taxon>
        <taxon>eudicotyledons</taxon>
        <taxon>Gunneridae</taxon>
        <taxon>Pentapetalae</taxon>
        <taxon>asterids</taxon>
        <taxon>lamiids</taxon>
        <taxon>Lamiales</taxon>
        <taxon>Pedaliaceae</taxon>
        <taxon>Sesamum</taxon>
    </lineage>
</organism>
<proteinExistence type="predicted"/>
<accession>A0AAE1Y2A6</accession>
<feature type="compositionally biased region" description="Acidic residues" evidence="1">
    <location>
        <begin position="67"/>
        <end position="76"/>
    </location>
</feature>
<dbReference type="EMBL" id="JACGWO010000008">
    <property type="protein sequence ID" value="KAK4421783.1"/>
    <property type="molecule type" value="Genomic_DNA"/>
</dbReference>
<comment type="caution">
    <text evidence="2">The sequence shown here is derived from an EMBL/GenBank/DDBJ whole genome shotgun (WGS) entry which is preliminary data.</text>
</comment>
<evidence type="ECO:0000313" key="2">
    <source>
        <dbReference type="EMBL" id="KAK4421783.1"/>
    </source>
</evidence>
<reference evidence="2" key="1">
    <citation type="submission" date="2020-06" db="EMBL/GenBank/DDBJ databases">
        <authorList>
            <person name="Li T."/>
            <person name="Hu X."/>
            <person name="Zhang T."/>
            <person name="Song X."/>
            <person name="Zhang H."/>
            <person name="Dai N."/>
            <person name="Sheng W."/>
            <person name="Hou X."/>
            <person name="Wei L."/>
        </authorList>
    </citation>
    <scope>NUCLEOTIDE SEQUENCE</scope>
    <source>
        <strain evidence="2">3651</strain>
        <tissue evidence="2">Leaf</tissue>
    </source>
</reference>
<evidence type="ECO:0000313" key="3">
    <source>
        <dbReference type="Proteomes" id="UP001293254"/>
    </source>
</evidence>
<gene>
    <name evidence="2" type="ORF">Salat_2128900</name>
</gene>
<feature type="compositionally biased region" description="Polar residues" evidence="1">
    <location>
        <begin position="141"/>
        <end position="155"/>
    </location>
</feature>
<feature type="region of interest" description="Disordered" evidence="1">
    <location>
        <begin position="67"/>
        <end position="101"/>
    </location>
</feature>
<name>A0AAE1Y2A6_9LAMI</name>
<feature type="region of interest" description="Disordered" evidence="1">
    <location>
        <begin position="123"/>
        <end position="155"/>
    </location>
</feature>
<keyword evidence="3" id="KW-1185">Reference proteome</keyword>
<reference evidence="2" key="2">
    <citation type="journal article" date="2024" name="Plant">
        <title>Genomic evolution and insights into agronomic trait innovations of Sesamum species.</title>
        <authorList>
            <person name="Miao H."/>
            <person name="Wang L."/>
            <person name="Qu L."/>
            <person name="Liu H."/>
            <person name="Sun Y."/>
            <person name="Le M."/>
            <person name="Wang Q."/>
            <person name="Wei S."/>
            <person name="Zheng Y."/>
            <person name="Lin W."/>
            <person name="Duan Y."/>
            <person name="Cao H."/>
            <person name="Xiong S."/>
            <person name="Wang X."/>
            <person name="Wei L."/>
            <person name="Li C."/>
            <person name="Ma Q."/>
            <person name="Ju M."/>
            <person name="Zhao R."/>
            <person name="Li G."/>
            <person name="Mu C."/>
            <person name="Tian Q."/>
            <person name="Mei H."/>
            <person name="Zhang T."/>
            <person name="Gao T."/>
            <person name="Zhang H."/>
        </authorList>
    </citation>
    <scope>NUCLEOTIDE SEQUENCE</scope>
    <source>
        <strain evidence="2">3651</strain>
    </source>
</reference>
<protein>
    <submittedName>
        <fullName evidence="2">Kinesin-like protein KIN-10A</fullName>
    </submittedName>
</protein>
<dbReference type="AlphaFoldDB" id="A0AAE1Y2A6"/>
<sequence>MEERMYQREVEMLRQCLEDIESELILSRVGARSGSVDVEGGGFMTRLLEACSEDSDMVNKAFLTTVYEEEESENEDEYKNDLFDDESSNDGELSNENPEDDAVLSRQMRIQNIFTQCGNYRELSQHKSTPMPAKKRKTDSMTDPSTINSEDSTSRMNLREQDFGKNMKENHNPISETSNDIEVYVKWDASKENPEKFITTLKVLKDSTLADLRKLIEIHLVVDQKAFTILRVLQVPKETTTQTSKLPICNNQLRGRLACLRPVKAMQRPNHQLFSPLENKLLPTAPNSHFTKKGNECF</sequence>
<evidence type="ECO:0000256" key="1">
    <source>
        <dbReference type="SAM" id="MobiDB-lite"/>
    </source>
</evidence>
<dbReference type="Proteomes" id="UP001293254">
    <property type="component" value="Unassembled WGS sequence"/>
</dbReference>